<organism evidence="2 3">
    <name type="scientific">Botryotinia narcissicola</name>
    <dbReference type="NCBI Taxonomy" id="278944"/>
    <lineage>
        <taxon>Eukaryota</taxon>
        <taxon>Fungi</taxon>
        <taxon>Dikarya</taxon>
        <taxon>Ascomycota</taxon>
        <taxon>Pezizomycotina</taxon>
        <taxon>Leotiomycetes</taxon>
        <taxon>Helotiales</taxon>
        <taxon>Sclerotiniaceae</taxon>
        <taxon>Botryotinia</taxon>
    </lineage>
</organism>
<reference evidence="2 3" key="1">
    <citation type="submission" date="2017-12" db="EMBL/GenBank/DDBJ databases">
        <title>Comparative genomics of Botrytis spp.</title>
        <authorList>
            <person name="Valero-Jimenez C.A."/>
            <person name="Tapia P."/>
            <person name="Veloso J."/>
            <person name="Silva-Moreno E."/>
            <person name="Staats M."/>
            <person name="Valdes J.H."/>
            <person name="Van Kan J.A.L."/>
        </authorList>
    </citation>
    <scope>NUCLEOTIDE SEQUENCE [LARGE SCALE GENOMIC DNA]</scope>
    <source>
        <strain evidence="2 3">MUCL2120</strain>
    </source>
</reference>
<keyword evidence="3" id="KW-1185">Reference proteome</keyword>
<dbReference type="PANTHER" id="PTHR10039">
    <property type="entry name" value="AMELOGENIN"/>
    <property type="match status" value="1"/>
</dbReference>
<protein>
    <recommendedName>
        <fullName evidence="1">GPI inositol-deacylase winged helix domain-containing protein</fullName>
    </recommendedName>
</protein>
<sequence length="398" mass="45644">MNSNNIVKVFVSSRDDHDIVHHLARSPNLYIHAADNTEDIIIFIKSRIEETIRKCKLLCGRVSAHLEKIIVNKLIKKANASMHIDSLCDPYRIKTEAYVHYALTHLPQELGKSYDLVISQIMQAEYPNPLLASRTLKWLLCSRKTLNSKSLPQAIFVNNADHLLLSNDEILSICFNLVVYNRKMDKFQFAHLSVREYLESQPGYSAEDTNLMAAEACLACIMSESQDRPAFRNHAVCFWCNYAKSVPSARREVSLGELLVDFLVSPFETRNLGLAKSRLDSYLRRYEFYLRPSWVKDGAMTLLIWTVFLACKYDLNEIISRLLSRANPQCVFTEKSRIGLNCVQISAFFDSPMAINLLHKITTSMLPKKLNHKLYWTSAYYIASYNGSRRAAQTILEI</sequence>
<proteinExistence type="predicted"/>
<dbReference type="Pfam" id="PF22939">
    <property type="entry name" value="WHD_GPIID"/>
    <property type="match status" value="1"/>
</dbReference>
<gene>
    <name evidence="2" type="ORF">BOTNAR_0588g00040</name>
</gene>
<feature type="domain" description="GPI inositol-deacylase winged helix" evidence="1">
    <location>
        <begin position="131"/>
        <end position="201"/>
    </location>
</feature>
<dbReference type="Proteomes" id="UP000297452">
    <property type="component" value="Unassembled WGS sequence"/>
</dbReference>
<name>A0A4Z1HB74_9HELO</name>
<dbReference type="EMBL" id="PQXJ01000588">
    <property type="protein sequence ID" value="TGO46428.1"/>
    <property type="molecule type" value="Genomic_DNA"/>
</dbReference>
<dbReference type="PANTHER" id="PTHR10039:SF16">
    <property type="entry name" value="GPI INOSITOL-DEACYLASE"/>
    <property type="match status" value="1"/>
</dbReference>
<dbReference type="InterPro" id="IPR054471">
    <property type="entry name" value="GPIID_WHD"/>
</dbReference>
<dbReference type="STRING" id="278944.A0A4Z1HB74"/>
<accession>A0A4Z1HB74</accession>
<evidence type="ECO:0000313" key="3">
    <source>
        <dbReference type="Proteomes" id="UP000297452"/>
    </source>
</evidence>
<evidence type="ECO:0000313" key="2">
    <source>
        <dbReference type="EMBL" id="TGO46428.1"/>
    </source>
</evidence>
<evidence type="ECO:0000259" key="1">
    <source>
        <dbReference type="Pfam" id="PF22939"/>
    </source>
</evidence>
<comment type="caution">
    <text evidence="2">The sequence shown here is derived from an EMBL/GenBank/DDBJ whole genome shotgun (WGS) entry which is preliminary data.</text>
</comment>
<dbReference type="OrthoDB" id="7464126at2759"/>
<dbReference type="AlphaFoldDB" id="A0A4Z1HB74"/>